<keyword evidence="1" id="KW-0175">Coiled coil</keyword>
<dbReference type="Pfam" id="PF17173">
    <property type="entry name" value="DUF5129"/>
    <property type="match status" value="1"/>
</dbReference>
<reference evidence="4 5" key="1">
    <citation type="submission" date="2020-01" db="EMBL/GenBank/DDBJ databases">
        <authorList>
            <person name="Deng T."/>
        </authorList>
    </citation>
    <scope>NUCLEOTIDE SEQUENCE [LARGE SCALE GENOMIC DNA]</scope>
    <source>
        <strain evidence="4 5">5221</strain>
    </source>
</reference>
<evidence type="ECO:0000313" key="5">
    <source>
        <dbReference type="Proteomes" id="UP000469215"/>
    </source>
</evidence>
<organism evidence="4 5">
    <name type="scientific">Brevibacterium rongguiense</name>
    <dbReference type="NCBI Taxonomy" id="2695267"/>
    <lineage>
        <taxon>Bacteria</taxon>
        <taxon>Bacillati</taxon>
        <taxon>Actinomycetota</taxon>
        <taxon>Actinomycetes</taxon>
        <taxon>Micrococcales</taxon>
        <taxon>Brevibacteriaceae</taxon>
        <taxon>Brevibacterium</taxon>
    </lineage>
</organism>
<gene>
    <name evidence="4" type="ORF">GSY69_12385</name>
</gene>
<dbReference type="Proteomes" id="UP000469215">
    <property type="component" value="Unassembled WGS sequence"/>
</dbReference>
<evidence type="ECO:0000256" key="1">
    <source>
        <dbReference type="SAM" id="Coils"/>
    </source>
</evidence>
<dbReference type="EMBL" id="WWEQ01000072">
    <property type="protein sequence ID" value="MYM20735.1"/>
    <property type="molecule type" value="Genomic_DNA"/>
</dbReference>
<dbReference type="InterPro" id="IPR033435">
    <property type="entry name" value="DUF5129"/>
</dbReference>
<keyword evidence="2" id="KW-0812">Transmembrane</keyword>
<evidence type="ECO:0000259" key="3">
    <source>
        <dbReference type="Pfam" id="PF17173"/>
    </source>
</evidence>
<evidence type="ECO:0000313" key="4">
    <source>
        <dbReference type="EMBL" id="MYM20735.1"/>
    </source>
</evidence>
<comment type="caution">
    <text evidence="4">The sequence shown here is derived from an EMBL/GenBank/DDBJ whole genome shotgun (WGS) entry which is preliminary data.</text>
</comment>
<keyword evidence="2" id="KW-1133">Transmembrane helix</keyword>
<feature type="domain" description="DUF5129" evidence="3">
    <location>
        <begin position="61"/>
        <end position="383"/>
    </location>
</feature>
<name>A0A6N9H9T0_9MICO</name>
<keyword evidence="2" id="KW-0472">Membrane</keyword>
<feature type="transmembrane region" description="Helical" evidence="2">
    <location>
        <begin position="30"/>
        <end position="50"/>
    </location>
</feature>
<feature type="coiled-coil region" evidence="1">
    <location>
        <begin position="298"/>
        <end position="325"/>
    </location>
</feature>
<proteinExistence type="predicted"/>
<accession>A0A6N9H9T0</accession>
<keyword evidence="5" id="KW-1185">Reference proteome</keyword>
<dbReference type="AlphaFoldDB" id="A0A6N9H9T0"/>
<sequence length="513" mass="54090">MSTASASPAQATSASGAAVTFARRVRAAQLLAAALILAVFAAAAAVLVAGRPDAPVTGVEVEDSSGLLDPTGIREAASGLRAYRPTRIVVIGDRGAAGQNLNEKTLSWARAHPDAGLLSADGRVWADGVFLIALSVTADGSAGSEPHGDIGVYMGEDLKVSNGAQRDIQDAGKDAFRERNWTQGIVDTARAGTGLLARPLWASPALAVSVAVILACLLAFSAYLLTGLRRRFGQAAVAFDDGTRDIDERARSTEFIPDAGFGAHVRAAAADLVRRYESLLGLRDAIASTPIVALGGLNPRLRRRIRTLEADTAQLRTEARMVERSARLYGRDEGWQAVWSEEVDETRTFLRSALTDSAIRFRASDAARMDLAEFAQEALAELEEIETRGITGSAAEVDAGLVRIGQLRAQLSQRMNRILEETLPADARQAKCIREGIEQRRRREAERSSSLTGFVDRGSVFVPTAYAAGWSIGMQNYQSAQSPGSAGVSGGGYTTGYGGSAGGFSGAGSSSSF</sequence>
<protein>
    <submittedName>
        <fullName evidence="4">DUF5129 domain-containing protein</fullName>
    </submittedName>
</protein>
<dbReference type="RefSeq" id="WP_160954147.1">
    <property type="nucleotide sequence ID" value="NZ_WWEQ01000072.1"/>
</dbReference>
<feature type="transmembrane region" description="Helical" evidence="2">
    <location>
        <begin position="205"/>
        <end position="225"/>
    </location>
</feature>
<evidence type="ECO:0000256" key="2">
    <source>
        <dbReference type="SAM" id="Phobius"/>
    </source>
</evidence>